<evidence type="ECO:0000256" key="2">
    <source>
        <dbReference type="ARBA" id="ARBA00022723"/>
    </source>
</evidence>
<dbReference type="PANTHER" id="PTHR31948:SF60">
    <property type="entry name" value="ZINC-FINGER HOMEODOMAIN PROTEIN 5"/>
    <property type="match status" value="1"/>
</dbReference>
<dbReference type="GO" id="GO:0000976">
    <property type="term" value="F:transcription cis-regulatory region binding"/>
    <property type="evidence" value="ECO:0007669"/>
    <property type="project" value="TreeGrafter"/>
</dbReference>
<dbReference type="GO" id="GO:0003700">
    <property type="term" value="F:DNA-binding transcription factor activity"/>
    <property type="evidence" value="ECO:0007669"/>
    <property type="project" value="TreeGrafter"/>
</dbReference>
<evidence type="ECO:0000313" key="14">
    <source>
        <dbReference type="EMBL" id="KAJ4962884.1"/>
    </source>
</evidence>
<evidence type="ECO:0000256" key="7">
    <source>
        <dbReference type="ARBA" id="ARBA00023155"/>
    </source>
</evidence>
<keyword evidence="6 10" id="KW-0238">DNA-binding</keyword>
<name>A0A9Q0K3W2_9MAGN</name>
<dbReference type="InterPro" id="IPR009057">
    <property type="entry name" value="Homeodomain-like_sf"/>
</dbReference>
<accession>A0A9Q0K3W2</accession>
<dbReference type="InterPro" id="IPR006456">
    <property type="entry name" value="ZF_HD_homeobox_Cys/His_dimer"/>
</dbReference>
<feature type="compositionally biased region" description="Polar residues" evidence="11">
    <location>
        <begin position="17"/>
        <end position="31"/>
    </location>
</feature>
<dbReference type="FunFam" id="1.10.10.60:FF:000257">
    <property type="entry name" value="Zinc-finger homeodomain protein 2"/>
    <property type="match status" value="1"/>
</dbReference>
<dbReference type="InterPro" id="IPR001356">
    <property type="entry name" value="HD"/>
</dbReference>
<keyword evidence="8" id="KW-0804">Transcription</keyword>
<evidence type="ECO:0000256" key="5">
    <source>
        <dbReference type="ARBA" id="ARBA00023015"/>
    </source>
</evidence>
<evidence type="ECO:0000256" key="1">
    <source>
        <dbReference type="ARBA" id="ARBA00004123"/>
    </source>
</evidence>
<dbReference type="AlphaFoldDB" id="A0A9Q0K3W2"/>
<feature type="domain" description="Homeobox" evidence="12">
    <location>
        <begin position="276"/>
        <end position="340"/>
    </location>
</feature>
<dbReference type="InterPro" id="IPR006455">
    <property type="entry name" value="Homeodomain_ZF_HD"/>
</dbReference>
<dbReference type="PROSITE" id="PS51523">
    <property type="entry name" value="ZF_HD_DIMER"/>
    <property type="match status" value="1"/>
</dbReference>
<feature type="region of interest" description="Disordered" evidence="11">
    <location>
        <begin position="1"/>
        <end position="89"/>
    </location>
</feature>
<keyword evidence="7 10" id="KW-0371">Homeobox</keyword>
<keyword evidence="3" id="KW-0863">Zinc-finger</keyword>
<evidence type="ECO:0000256" key="4">
    <source>
        <dbReference type="ARBA" id="ARBA00022833"/>
    </source>
</evidence>
<dbReference type="Gene3D" id="1.10.10.60">
    <property type="entry name" value="Homeodomain-like"/>
    <property type="match status" value="1"/>
</dbReference>
<keyword evidence="4" id="KW-0862">Zinc</keyword>
<keyword evidence="15" id="KW-1185">Reference proteome</keyword>
<evidence type="ECO:0000256" key="3">
    <source>
        <dbReference type="ARBA" id="ARBA00022771"/>
    </source>
</evidence>
<dbReference type="EMBL" id="JAMYWD010000008">
    <property type="protein sequence ID" value="KAJ4962884.1"/>
    <property type="molecule type" value="Genomic_DNA"/>
</dbReference>
<evidence type="ECO:0000256" key="6">
    <source>
        <dbReference type="ARBA" id="ARBA00023125"/>
    </source>
</evidence>
<evidence type="ECO:0008006" key="16">
    <source>
        <dbReference type="Google" id="ProtNLM"/>
    </source>
</evidence>
<keyword evidence="9 10" id="KW-0539">Nucleus</keyword>
<dbReference type="SUPFAM" id="SSF46689">
    <property type="entry name" value="Homeodomain-like"/>
    <property type="match status" value="1"/>
</dbReference>
<dbReference type="GO" id="GO:0008270">
    <property type="term" value="F:zinc ion binding"/>
    <property type="evidence" value="ECO:0007669"/>
    <property type="project" value="UniProtKB-KW"/>
</dbReference>
<keyword evidence="2" id="KW-0479">Metal-binding</keyword>
<dbReference type="NCBIfam" id="TIGR01566">
    <property type="entry name" value="ZF_HD_prot_N"/>
    <property type="match status" value="1"/>
</dbReference>
<gene>
    <name evidence="14" type="ORF">NE237_022823</name>
</gene>
<dbReference type="GO" id="GO:0050793">
    <property type="term" value="P:regulation of developmental process"/>
    <property type="evidence" value="ECO:0007669"/>
    <property type="project" value="TreeGrafter"/>
</dbReference>
<keyword evidence="5" id="KW-0805">Transcription regulation</keyword>
<dbReference type="NCBIfam" id="TIGR01565">
    <property type="entry name" value="homeo_ZF_HD"/>
    <property type="match status" value="1"/>
</dbReference>
<evidence type="ECO:0000256" key="10">
    <source>
        <dbReference type="PROSITE-ProRule" id="PRU00108"/>
    </source>
</evidence>
<dbReference type="Pfam" id="PF04770">
    <property type="entry name" value="ZF-HD_dimer"/>
    <property type="match status" value="1"/>
</dbReference>
<feature type="domain" description="ZF-HD dimerization-type" evidence="13">
    <location>
        <begin position="124"/>
        <end position="173"/>
    </location>
</feature>
<feature type="compositionally biased region" description="Basic and acidic residues" evidence="11">
    <location>
        <begin position="1"/>
        <end position="11"/>
    </location>
</feature>
<dbReference type="GO" id="GO:0005634">
    <property type="term" value="C:nucleus"/>
    <property type="evidence" value="ECO:0007669"/>
    <property type="project" value="UniProtKB-SubCell"/>
</dbReference>
<evidence type="ECO:0000256" key="9">
    <source>
        <dbReference type="ARBA" id="ARBA00023242"/>
    </source>
</evidence>
<dbReference type="PANTHER" id="PTHR31948">
    <property type="entry name" value="ZINC-FINGER HOMEODOMAIN PROTEIN 2"/>
    <property type="match status" value="1"/>
</dbReference>
<feature type="DNA-binding region" description="Homeobox" evidence="10">
    <location>
        <begin position="278"/>
        <end position="341"/>
    </location>
</feature>
<evidence type="ECO:0000313" key="15">
    <source>
        <dbReference type="Proteomes" id="UP001141806"/>
    </source>
</evidence>
<comment type="subcellular location">
    <subcellularLocation>
        <location evidence="1 10">Nucleus</location>
    </subcellularLocation>
</comment>
<organism evidence="14 15">
    <name type="scientific">Protea cynaroides</name>
    <dbReference type="NCBI Taxonomy" id="273540"/>
    <lineage>
        <taxon>Eukaryota</taxon>
        <taxon>Viridiplantae</taxon>
        <taxon>Streptophyta</taxon>
        <taxon>Embryophyta</taxon>
        <taxon>Tracheophyta</taxon>
        <taxon>Spermatophyta</taxon>
        <taxon>Magnoliopsida</taxon>
        <taxon>Proteales</taxon>
        <taxon>Proteaceae</taxon>
        <taxon>Protea</taxon>
    </lineage>
</organism>
<dbReference type="PROSITE" id="PS50071">
    <property type="entry name" value="HOMEOBOX_2"/>
    <property type="match status" value="1"/>
</dbReference>
<sequence length="342" mass="37285">MELRSQLDKEIGMPSSLGYNPSVRESSTKVSSGAAAAGGDERRRDGTGNGTAILNPSSQTLDHHHRHLRPQQHHHHHPLNQQPDPDPIPVAIAVGGGTGAVAVAGGSNSARSPTTPQSSITVRYRECLKNYAASKGGHVVDGCGEFMPGGEEGSPEALKCAACDCHRNFHRKEVEGEPRSSAAYYCFDPNHKNSFSTRTAPPVPPQLAPPHLQQHQKFHLGLPNSPSMASIPQAMMMAYGSGGVAGGGTESSSEDLNVYQSNTGGTTSQAPPPFALSKKRFRTKFTQNQKDKMLEFAEKLRWRMPKQDEQEVQRFCDEIGVKRQVLKVWMHNNKHAMKKQQL</sequence>
<proteinExistence type="predicted"/>
<evidence type="ECO:0000259" key="13">
    <source>
        <dbReference type="PROSITE" id="PS51523"/>
    </source>
</evidence>
<evidence type="ECO:0000259" key="12">
    <source>
        <dbReference type="PROSITE" id="PS50071"/>
    </source>
</evidence>
<dbReference type="Proteomes" id="UP001141806">
    <property type="component" value="Unassembled WGS sequence"/>
</dbReference>
<evidence type="ECO:0000256" key="8">
    <source>
        <dbReference type="ARBA" id="ARBA00023163"/>
    </source>
</evidence>
<protein>
    <recommendedName>
        <fullName evidence="16">ZF-HD dimerization-type domain-containing protein</fullName>
    </recommendedName>
</protein>
<dbReference type="OrthoDB" id="1910053at2759"/>
<feature type="compositionally biased region" description="Basic residues" evidence="11">
    <location>
        <begin position="63"/>
        <end position="78"/>
    </location>
</feature>
<reference evidence="14" key="1">
    <citation type="journal article" date="2023" name="Plant J.">
        <title>The genome of the king protea, Protea cynaroides.</title>
        <authorList>
            <person name="Chang J."/>
            <person name="Duong T.A."/>
            <person name="Schoeman C."/>
            <person name="Ma X."/>
            <person name="Roodt D."/>
            <person name="Barker N."/>
            <person name="Li Z."/>
            <person name="Van de Peer Y."/>
            <person name="Mizrachi E."/>
        </authorList>
    </citation>
    <scope>NUCLEOTIDE SEQUENCE</scope>
    <source>
        <tissue evidence="14">Young leaves</tissue>
    </source>
</reference>
<evidence type="ECO:0000256" key="11">
    <source>
        <dbReference type="SAM" id="MobiDB-lite"/>
    </source>
</evidence>
<comment type="caution">
    <text evidence="14">The sequence shown here is derived from an EMBL/GenBank/DDBJ whole genome shotgun (WGS) entry which is preliminary data.</text>
</comment>